<evidence type="ECO:0000313" key="13">
    <source>
        <dbReference type="Proteomes" id="UP000652847"/>
    </source>
</evidence>
<evidence type="ECO:0000256" key="6">
    <source>
        <dbReference type="ARBA" id="ARBA00022695"/>
    </source>
</evidence>
<evidence type="ECO:0000256" key="3">
    <source>
        <dbReference type="ARBA" id="ARBA00013725"/>
    </source>
</evidence>
<dbReference type="Pfam" id="PF01192">
    <property type="entry name" value="RNA_pol_Rpb6"/>
    <property type="match status" value="1"/>
</dbReference>
<evidence type="ECO:0000256" key="1">
    <source>
        <dbReference type="ARBA" id="ARBA00006711"/>
    </source>
</evidence>
<comment type="similarity">
    <text evidence="1 10">Belongs to the RNA polymerase subunit omega family.</text>
</comment>
<dbReference type="SUPFAM" id="SSF63562">
    <property type="entry name" value="RPB6/omega subunit-like"/>
    <property type="match status" value="1"/>
</dbReference>
<dbReference type="GO" id="GO:0003677">
    <property type="term" value="F:DNA binding"/>
    <property type="evidence" value="ECO:0007669"/>
    <property type="project" value="UniProtKB-UniRule"/>
</dbReference>
<comment type="function">
    <text evidence="10">Promotes RNA polymerase assembly. Latches the N- and C-terminal regions of the beta' subunit thereby facilitating its interaction with the beta and alpha subunits.</text>
</comment>
<feature type="compositionally biased region" description="Acidic residues" evidence="11">
    <location>
        <begin position="95"/>
        <end position="105"/>
    </location>
</feature>
<dbReference type="HAMAP" id="MF_00366">
    <property type="entry name" value="RNApol_bact_RpoZ"/>
    <property type="match status" value="1"/>
</dbReference>
<evidence type="ECO:0000256" key="4">
    <source>
        <dbReference type="ARBA" id="ARBA00022478"/>
    </source>
</evidence>
<keyword evidence="5 10" id="KW-0808">Transferase</keyword>
<evidence type="ECO:0000256" key="11">
    <source>
        <dbReference type="SAM" id="MobiDB-lite"/>
    </source>
</evidence>
<dbReference type="PANTHER" id="PTHR34476">
    <property type="entry name" value="DNA-DIRECTED RNA POLYMERASE SUBUNIT OMEGA"/>
    <property type="match status" value="1"/>
</dbReference>
<comment type="catalytic activity">
    <reaction evidence="9 10">
        <text>RNA(n) + a ribonucleoside 5'-triphosphate = RNA(n+1) + diphosphate</text>
        <dbReference type="Rhea" id="RHEA:21248"/>
        <dbReference type="Rhea" id="RHEA-COMP:14527"/>
        <dbReference type="Rhea" id="RHEA-COMP:17342"/>
        <dbReference type="ChEBI" id="CHEBI:33019"/>
        <dbReference type="ChEBI" id="CHEBI:61557"/>
        <dbReference type="ChEBI" id="CHEBI:140395"/>
        <dbReference type="EC" id="2.7.7.6"/>
    </reaction>
</comment>
<dbReference type="SMART" id="SM01409">
    <property type="entry name" value="RNA_pol_Rpb6"/>
    <property type="match status" value="1"/>
</dbReference>
<feature type="region of interest" description="Disordered" evidence="11">
    <location>
        <begin position="94"/>
        <end position="115"/>
    </location>
</feature>
<evidence type="ECO:0000256" key="10">
    <source>
        <dbReference type="HAMAP-Rule" id="MF_00366"/>
    </source>
</evidence>
<evidence type="ECO:0000313" key="12">
    <source>
        <dbReference type="EMBL" id="MBC5650748.1"/>
    </source>
</evidence>
<dbReference type="Proteomes" id="UP000652847">
    <property type="component" value="Unassembled WGS sequence"/>
</dbReference>
<dbReference type="GO" id="GO:0003899">
    <property type="term" value="F:DNA-directed RNA polymerase activity"/>
    <property type="evidence" value="ECO:0007669"/>
    <property type="project" value="UniProtKB-UniRule"/>
</dbReference>
<keyword evidence="7 10" id="KW-0804">Transcription</keyword>
<evidence type="ECO:0000256" key="7">
    <source>
        <dbReference type="ARBA" id="ARBA00023163"/>
    </source>
</evidence>
<name>A0A8I0AI40_9FIRM</name>
<dbReference type="NCBIfam" id="TIGR00690">
    <property type="entry name" value="rpoZ"/>
    <property type="match status" value="1"/>
</dbReference>
<dbReference type="InterPro" id="IPR036161">
    <property type="entry name" value="RPB6/omega-like_sf"/>
</dbReference>
<organism evidence="12 13">
    <name type="scientific">Blautia segnis</name>
    <dbReference type="NCBI Taxonomy" id="2763030"/>
    <lineage>
        <taxon>Bacteria</taxon>
        <taxon>Bacillati</taxon>
        <taxon>Bacillota</taxon>
        <taxon>Clostridia</taxon>
        <taxon>Lachnospirales</taxon>
        <taxon>Lachnospiraceae</taxon>
        <taxon>Blautia</taxon>
    </lineage>
</organism>
<dbReference type="PANTHER" id="PTHR34476:SF1">
    <property type="entry name" value="DNA-DIRECTED RNA POLYMERASE SUBUNIT OMEGA"/>
    <property type="match status" value="1"/>
</dbReference>
<keyword evidence="6 10" id="KW-0548">Nucleotidyltransferase</keyword>
<proteinExistence type="inferred from homology"/>
<keyword evidence="13" id="KW-1185">Reference proteome</keyword>
<sequence length="115" mass="12511">MIHPSYSELIEAINTNNEDDDESMVLNSRYSLILATSKRARQLIGGAKPLADNVKGKKPLSIAIDELYHGKVKILPGQHEEEDLREIAGLAPEQPAEEAAAEEATAETVSQESAE</sequence>
<dbReference type="EC" id="2.7.7.6" evidence="2 10"/>
<dbReference type="GO" id="GO:0006351">
    <property type="term" value="P:DNA-templated transcription"/>
    <property type="evidence" value="ECO:0007669"/>
    <property type="project" value="UniProtKB-UniRule"/>
</dbReference>
<dbReference type="EMBL" id="JACOOT010000014">
    <property type="protein sequence ID" value="MBC5650748.1"/>
    <property type="molecule type" value="Genomic_DNA"/>
</dbReference>
<evidence type="ECO:0000256" key="2">
    <source>
        <dbReference type="ARBA" id="ARBA00012418"/>
    </source>
</evidence>
<feature type="compositionally biased region" description="Low complexity" evidence="11">
    <location>
        <begin position="106"/>
        <end position="115"/>
    </location>
</feature>
<dbReference type="AlphaFoldDB" id="A0A8I0AI40"/>
<evidence type="ECO:0000256" key="9">
    <source>
        <dbReference type="ARBA" id="ARBA00048552"/>
    </source>
</evidence>
<dbReference type="InterPro" id="IPR003716">
    <property type="entry name" value="DNA-dir_RNA_pol_omega"/>
</dbReference>
<dbReference type="Gene3D" id="3.90.940.10">
    <property type="match status" value="1"/>
</dbReference>
<dbReference type="GO" id="GO:0000428">
    <property type="term" value="C:DNA-directed RNA polymerase complex"/>
    <property type="evidence" value="ECO:0007669"/>
    <property type="project" value="UniProtKB-KW"/>
</dbReference>
<comment type="caution">
    <text evidence="12">The sequence shown here is derived from an EMBL/GenBank/DDBJ whole genome shotgun (WGS) entry which is preliminary data.</text>
</comment>
<comment type="subunit">
    <text evidence="10">The RNAP catalytic core consists of 2 alpha, 1 beta, 1 beta' and 1 omega subunit. When a sigma factor is associated with the core the holoenzyme is formed, which can initiate transcription.</text>
</comment>
<keyword evidence="4 10" id="KW-0240">DNA-directed RNA polymerase</keyword>
<protein>
    <recommendedName>
        <fullName evidence="3 10">DNA-directed RNA polymerase subunit omega</fullName>
        <shortName evidence="10">RNAP omega subunit</shortName>
        <ecNumber evidence="2 10">2.7.7.6</ecNumber>
    </recommendedName>
    <alternativeName>
        <fullName evidence="10">RNA polymerase omega subunit</fullName>
    </alternativeName>
    <alternativeName>
        <fullName evidence="8 10">Transcriptase subunit omega</fullName>
    </alternativeName>
</protein>
<dbReference type="RefSeq" id="WP_021924695.1">
    <property type="nucleotide sequence ID" value="NZ_JACOOT010000014.1"/>
</dbReference>
<evidence type="ECO:0000256" key="8">
    <source>
        <dbReference type="ARBA" id="ARBA00029924"/>
    </source>
</evidence>
<accession>A0A8I0AI40</accession>
<reference evidence="12 13" key="1">
    <citation type="submission" date="2020-08" db="EMBL/GenBank/DDBJ databases">
        <title>Genome public.</title>
        <authorList>
            <person name="Liu C."/>
            <person name="Sun Q."/>
        </authorList>
    </citation>
    <scope>NUCLEOTIDE SEQUENCE [LARGE SCALE GENOMIC DNA]</scope>
    <source>
        <strain evidence="12 13">BX17</strain>
    </source>
</reference>
<gene>
    <name evidence="10" type="primary">rpoZ</name>
    <name evidence="12" type="ORF">H8S54_06400</name>
</gene>
<evidence type="ECO:0000256" key="5">
    <source>
        <dbReference type="ARBA" id="ARBA00022679"/>
    </source>
</evidence>
<dbReference type="InterPro" id="IPR006110">
    <property type="entry name" value="Pol_omega/Rpo6/RPB6"/>
</dbReference>